<organism evidence="2 3">
    <name type="scientific">Haliovirga abyssi</name>
    <dbReference type="NCBI Taxonomy" id="2996794"/>
    <lineage>
        <taxon>Bacteria</taxon>
        <taxon>Fusobacteriati</taxon>
        <taxon>Fusobacteriota</taxon>
        <taxon>Fusobacteriia</taxon>
        <taxon>Fusobacteriales</taxon>
        <taxon>Haliovirgaceae</taxon>
        <taxon>Haliovirga</taxon>
    </lineage>
</organism>
<dbReference type="Pfam" id="PF09820">
    <property type="entry name" value="AAA-ATPase_like"/>
    <property type="match status" value="1"/>
</dbReference>
<dbReference type="EMBL" id="AP027059">
    <property type="protein sequence ID" value="BDU51396.1"/>
    <property type="molecule type" value="Genomic_DNA"/>
</dbReference>
<keyword evidence="3" id="KW-1185">Reference proteome</keyword>
<sequence length="568" mass="67467">MRKRIPYGISNFEKLVKEDYYFVDKTKYIELLENMNEPYLIFLRPRRFGKSLLISILENYYDINNKDKEDLFRDLYIGENPTRLKNSYYILKFSFSGIDTRDEKSTEIGFVENVKDGIIKFCNKYKVKHKIEGGKSAEILKRFLTDMEDILDKKIYLLIDEYDHFANEILGFNYNFFSEAVSKNGFVRKFYEEIKDRTASGIVDRIFITGVTPITLDSLTSGFNIATNITVESEFNNMLGFTKSEVKKLFEDILPEYDIEQNMEKLKNYYDGYKFNRKAKEYIYNSTMIMYYVSNYQRKGEEEELVDSNVVSDYKKMANLFRIGGELTEDRRKVLEKLINGEEQSLNLTRVYNLSGKFNIEDFKSLLFYMGFLSISKVDILGRIYVKVPNYVIKELYFEYFQELINESLGYEIEYNDIEDAIVEIGLDGKIDKLTKLTEEVLLKLSNRDFIKFDEKYIKIIMLMFLYRSNIYYVKTEEEVEKGYIDIILKKGVMGKPRYYGIIELKYIKKSDYEKYGDKLIEEKLGEGKEQLKKYEESEEVKQLEELGKVKKWIVVFVGWECKRIEDI</sequence>
<dbReference type="InterPro" id="IPR018631">
    <property type="entry name" value="AAA-ATPase-like_dom"/>
</dbReference>
<evidence type="ECO:0000313" key="3">
    <source>
        <dbReference type="Proteomes" id="UP001321582"/>
    </source>
</evidence>
<evidence type="ECO:0000313" key="2">
    <source>
        <dbReference type="EMBL" id="BDU51396.1"/>
    </source>
</evidence>
<dbReference type="Proteomes" id="UP001321582">
    <property type="component" value="Chromosome"/>
</dbReference>
<evidence type="ECO:0000259" key="1">
    <source>
        <dbReference type="Pfam" id="PF09820"/>
    </source>
</evidence>
<dbReference type="PANTHER" id="PTHR34825:SF2">
    <property type="entry name" value="AAA-ATPASE-LIKE DOMAIN-CONTAINING PROTEIN"/>
    <property type="match status" value="1"/>
</dbReference>
<dbReference type="Pfam" id="PF08011">
    <property type="entry name" value="PDDEXK_9"/>
    <property type="match status" value="1"/>
</dbReference>
<name>A0AAU9DD02_9FUSO</name>
<feature type="domain" description="AAA-ATPase-like" evidence="1">
    <location>
        <begin position="6"/>
        <end position="220"/>
    </location>
</feature>
<dbReference type="PANTHER" id="PTHR34825">
    <property type="entry name" value="CONSERVED PROTEIN, WITH A WEAK D-GALACTARATE DEHYDRATASE/ALTRONATE HYDROLASE DOMAIN"/>
    <property type="match status" value="1"/>
</dbReference>
<dbReference type="InterPro" id="IPR027417">
    <property type="entry name" value="P-loop_NTPase"/>
</dbReference>
<reference evidence="2 3" key="1">
    <citation type="submission" date="2022-11" db="EMBL/GenBank/DDBJ databases">
        <title>Haliovirga abyssi gen. nov., sp. nov., a mesophilic fermentative bacterium isolated from the Iheya North hydrothermal field and the proposal of Haliovirgaceae fam. nov.</title>
        <authorList>
            <person name="Miyazaki U."/>
            <person name="Tame A."/>
            <person name="Miyazaki J."/>
            <person name="Takai K."/>
            <person name="Sawayama S."/>
            <person name="Kitajima M."/>
            <person name="Okamoto A."/>
            <person name="Nakagawa S."/>
        </authorList>
    </citation>
    <scope>NUCLEOTIDE SEQUENCE [LARGE SCALE GENOMIC DNA]</scope>
    <source>
        <strain evidence="2 3">IC12</strain>
    </source>
</reference>
<protein>
    <recommendedName>
        <fullName evidence="1">AAA-ATPase-like domain-containing protein</fullName>
    </recommendedName>
</protein>
<dbReference type="AlphaFoldDB" id="A0AAU9DD02"/>
<accession>A0AAU9DD02</accession>
<dbReference type="RefSeq" id="WP_307904288.1">
    <property type="nucleotide sequence ID" value="NZ_AP027059.1"/>
</dbReference>
<dbReference type="KEGG" id="haby:HLVA_19650"/>
<proteinExistence type="predicted"/>
<dbReference type="Gene3D" id="3.40.50.300">
    <property type="entry name" value="P-loop containing nucleotide triphosphate hydrolases"/>
    <property type="match status" value="1"/>
</dbReference>
<dbReference type="InterPro" id="IPR012547">
    <property type="entry name" value="PDDEXK_9"/>
</dbReference>
<gene>
    <name evidence="2" type="ORF">HLVA_19650</name>
</gene>